<organism evidence="2 3">
    <name type="scientific">Apiospora marii</name>
    <dbReference type="NCBI Taxonomy" id="335849"/>
    <lineage>
        <taxon>Eukaryota</taxon>
        <taxon>Fungi</taxon>
        <taxon>Dikarya</taxon>
        <taxon>Ascomycota</taxon>
        <taxon>Pezizomycotina</taxon>
        <taxon>Sordariomycetes</taxon>
        <taxon>Xylariomycetidae</taxon>
        <taxon>Amphisphaeriales</taxon>
        <taxon>Apiosporaceae</taxon>
        <taxon>Apiospora</taxon>
    </lineage>
</organism>
<dbReference type="PANTHER" id="PTHR12905:SF0">
    <property type="entry name" value="CALCINEURIN-LIKE PHOSPHOESTERASE DOMAIN-CONTAINING PROTEIN"/>
    <property type="match status" value="1"/>
</dbReference>
<dbReference type="EMBL" id="JAQQWI010000015">
    <property type="protein sequence ID" value="KAK8012817.1"/>
    <property type="molecule type" value="Genomic_DNA"/>
</dbReference>
<evidence type="ECO:0000313" key="3">
    <source>
        <dbReference type="Proteomes" id="UP001396898"/>
    </source>
</evidence>
<name>A0ABR1RIP8_9PEZI</name>
<sequence>MASVVRFLILSDTHNSHFPDPARLPAVDVVLHCGDITMAGGLSNYRSAISSLEQMDAELKLVIAGNHDLELDGSWWLANLDEDDDPDESRKALEVMKGARDRGIHYLEEGLHRFTLRSGASFSIYASAYTPEFNGYAFAYGPDEDRFSGAADKANNLIPADVDIVMTHGPPGIPSGFQLPGGVDYALDTNIRGEHLGCPRLWQAVQGTKPLLHCFGHIHEGYGAQNLTWSREERGLIQNASYETFPHHRELQRRSRSRNQCLLVNASIMSHGQEGNNVPWVVEIELGS</sequence>
<evidence type="ECO:0000313" key="2">
    <source>
        <dbReference type="EMBL" id="KAK8012817.1"/>
    </source>
</evidence>
<dbReference type="CDD" id="cd07379">
    <property type="entry name" value="MPP_239FB"/>
    <property type="match status" value="1"/>
</dbReference>
<evidence type="ECO:0000259" key="1">
    <source>
        <dbReference type="Pfam" id="PF00149"/>
    </source>
</evidence>
<keyword evidence="3" id="KW-1185">Reference proteome</keyword>
<accession>A0ABR1RIP8</accession>
<comment type="caution">
    <text evidence="2">The sequence shown here is derived from an EMBL/GenBank/DDBJ whole genome shotgun (WGS) entry which is preliminary data.</text>
</comment>
<proteinExistence type="predicted"/>
<dbReference type="Proteomes" id="UP001396898">
    <property type="component" value="Unassembled WGS sequence"/>
</dbReference>
<dbReference type="InterPro" id="IPR051693">
    <property type="entry name" value="UPF0046_metallophosphoest"/>
</dbReference>
<protein>
    <recommendedName>
        <fullName evidence="1">Calcineurin-like phosphoesterase domain-containing protein</fullName>
    </recommendedName>
</protein>
<reference evidence="2 3" key="1">
    <citation type="submission" date="2023-01" db="EMBL/GenBank/DDBJ databases">
        <title>Analysis of 21 Apiospora genomes using comparative genomics revels a genus with tremendous synthesis potential of carbohydrate active enzymes and secondary metabolites.</title>
        <authorList>
            <person name="Sorensen T."/>
        </authorList>
    </citation>
    <scope>NUCLEOTIDE SEQUENCE [LARGE SCALE GENOMIC DNA]</scope>
    <source>
        <strain evidence="2 3">CBS 20057</strain>
    </source>
</reference>
<feature type="domain" description="Calcineurin-like phosphoesterase" evidence="1">
    <location>
        <begin position="6"/>
        <end position="220"/>
    </location>
</feature>
<dbReference type="Gene3D" id="3.60.21.10">
    <property type="match status" value="1"/>
</dbReference>
<gene>
    <name evidence="2" type="ORF">PG991_010192</name>
</gene>
<dbReference type="InterPro" id="IPR029052">
    <property type="entry name" value="Metallo-depent_PP-like"/>
</dbReference>
<dbReference type="InterPro" id="IPR004843">
    <property type="entry name" value="Calcineurin-like_PHP"/>
</dbReference>
<dbReference type="SUPFAM" id="SSF56300">
    <property type="entry name" value="Metallo-dependent phosphatases"/>
    <property type="match status" value="1"/>
</dbReference>
<dbReference type="PANTHER" id="PTHR12905">
    <property type="entry name" value="METALLOPHOSPHOESTERASE"/>
    <property type="match status" value="1"/>
</dbReference>
<dbReference type="Pfam" id="PF00149">
    <property type="entry name" value="Metallophos"/>
    <property type="match status" value="1"/>
</dbReference>